<dbReference type="RefSeq" id="WP_185270661.1">
    <property type="nucleotide sequence ID" value="NZ_CP055156.1"/>
</dbReference>
<evidence type="ECO:0000256" key="5">
    <source>
        <dbReference type="ARBA" id="ARBA00022777"/>
    </source>
</evidence>
<reference evidence="9 10" key="1">
    <citation type="journal article" date="2018" name="Int. J. Syst. Evol. Microbiol.">
        <title>Adhaeribacter swui sp. nov., isolated from wet mud.</title>
        <authorList>
            <person name="Kim D.U."/>
            <person name="Kim K.W."/>
            <person name="Kang M.S."/>
            <person name="Kim J.Y."/>
            <person name="Jang J.H."/>
            <person name="Kim M.K."/>
        </authorList>
    </citation>
    <scope>NUCLEOTIDE SEQUENCE [LARGE SCALE GENOMIC DNA]</scope>
    <source>
        <strain evidence="9 10">KCTC 52873</strain>
    </source>
</reference>
<feature type="transmembrane region" description="Helical" evidence="7">
    <location>
        <begin position="12"/>
        <end position="32"/>
    </location>
</feature>
<keyword evidence="6" id="KW-0175">Coiled coil</keyword>
<proteinExistence type="predicted"/>
<dbReference type="InterPro" id="IPR007891">
    <property type="entry name" value="CHASE3"/>
</dbReference>
<dbReference type="InterPro" id="IPR050351">
    <property type="entry name" value="BphY/WalK/GraS-like"/>
</dbReference>
<dbReference type="Gene3D" id="3.30.565.10">
    <property type="entry name" value="Histidine kinase-like ATPase, C-terminal domain"/>
    <property type="match status" value="1"/>
</dbReference>
<dbReference type="GO" id="GO:0030295">
    <property type="term" value="F:protein kinase activator activity"/>
    <property type="evidence" value="ECO:0007669"/>
    <property type="project" value="TreeGrafter"/>
</dbReference>
<evidence type="ECO:0000256" key="2">
    <source>
        <dbReference type="ARBA" id="ARBA00012438"/>
    </source>
</evidence>
<gene>
    <name evidence="9" type="ORF">HUW51_16155</name>
</gene>
<dbReference type="SUPFAM" id="SSF55874">
    <property type="entry name" value="ATPase domain of HSP90 chaperone/DNA topoisomerase II/histidine kinase"/>
    <property type="match status" value="1"/>
</dbReference>
<dbReference type="GO" id="GO:0007234">
    <property type="term" value="P:osmosensory signaling via phosphorelay pathway"/>
    <property type="evidence" value="ECO:0007669"/>
    <property type="project" value="TreeGrafter"/>
</dbReference>
<dbReference type="Pfam" id="PF02518">
    <property type="entry name" value="HATPase_c"/>
    <property type="match status" value="1"/>
</dbReference>
<dbReference type="Gene3D" id="1.10.287.130">
    <property type="match status" value="1"/>
</dbReference>
<evidence type="ECO:0000256" key="6">
    <source>
        <dbReference type="SAM" id="Coils"/>
    </source>
</evidence>
<keyword evidence="10" id="KW-1185">Reference proteome</keyword>
<evidence type="ECO:0000313" key="9">
    <source>
        <dbReference type="EMBL" id="QNF34180.1"/>
    </source>
</evidence>
<keyword evidence="5" id="KW-0418">Kinase</keyword>
<dbReference type="Pfam" id="PF05227">
    <property type="entry name" value="CHASE3"/>
    <property type="match status" value="1"/>
</dbReference>
<keyword evidence="3" id="KW-0597">Phosphoprotein</keyword>
<feature type="transmembrane region" description="Helical" evidence="7">
    <location>
        <begin position="179"/>
        <end position="202"/>
    </location>
</feature>
<feature type="coiled-coil region" evidence="6">
    <location>
        <begin position="212"/>
        <end position="285"/>
    </location>
</feature>
<sequence>MVNVPVPKTIQNTFIVSLAVLCITFILALYSVNRIDTKSDWVEHTNLVLLRLEDILSYLQDAEVGQRGYLLTENPDFLKPYYGVYDQLLQSYNQARKLTHDNYQQQQRLDTLLVLINKRFEVLNRTIALGKKGEQDSATALVMSQQGKKLMDQIRVLINRMETEELRLKKIRYDQVKKSSILTAILISISSFLALLICIIAYRVTKKEIKQTLKLQHQLAQSNQEIKQTNEELKQAEATLKQLNTTLEAKVAERTAYLTHVKDDLNLLNQELFEKNQRLNRVNTDLDNFIYAASHDLKAPVTNIEGLINLIKKTDCYQDEDTKEIIDRMGVSGEKLKNAIEDLSVVIRVQKELDLNTEVIDVGTIIQDIRISIADLLQASQAQINLKIDPAAPIKFSRNNFRSILYNLIYNAIQYRSYERTPEILISTTSIPGNTLLTVSDNGIGFNPAKKDNIFLLFKRLHNHVEGSGVGLFIVKRMLDNAGGKIEVESEENAGTTFRLYFPV</sequence>
<dbReference type="PROSITE" id="PS50109">
    <property type="entry name" value="HIS_KIN"/>
    <property type="match status" value="1"/>
</dbReference>
<dbReference type="PANTHER" id="PTHR42878:SF15">
    <property type="entry name" value="BACTERIOPHYTOCHROME"/>
    <property type="match status" value="1"/>
</dbReference>
<evidence type="ECO:0000256" key="4">
    <source>
        <dbReference type="ARBA" id="ARBA00022679"/>
    </source>
</evidence>
<dbReference type="PANTHER" id="PTHR42878">
    <property type="entry name" value="TWO-COMPONENT HISTIDINE KINASE"/>
    <property type="match status" value="1"/>
</dbReference>
<dbReference type="CDD" id="cd19410">
    <property type="entry name" value="HK9-like_sensor"/>
    <property type="match status" value="1"/>
</dbReference>
<dbReference type="Proteomes" id="UP000515237">
    <property type="component" value="Chromosome"/>
</dbReference>
<evidence type="ECO:0000313" key="10">
    <source>
        <dbReference type="Proteomes" id="UP000515237"/>
    </source>
</evidence>
<dbReference type="SMART" id="SM00387">
    <property type="entry name" value="HATPase_c"/>
    <property type="match status" value="1"/>
</dbReference>
<dbReference type="InterPro" id="IPR036097">
    <property type="entry name" value="HisK_dim/P_sf"/>
</dbReference>
<dbReference type="GO" id="GO:0000156">
    <property type="term" value="F:phosphorelay response regulator activity"/>
    <property type="evidence" value="ECO:0007669"/>
    <property type="project" value="TreeGrafter"/>
</dbReference>
<dbReference type="InterPro" id="IPR003661">
    <property type="entry name" value="HisK_dim/P_dom"/>
</dbReference>
<dbReference type="InterPro" id="IPR003594">
    <property type="entry name" value="HATPase_dom"/>
</dbReference>
<accession>A0A7G7GAJ6</accession>
<dbReference type="KEGG" id="aswu:HUW51_16155"/>
<dbReference type="EC" id="2.7.13.3" evidence="2"/>
<dbReference type="InterPro" id="IPR005467">
    <property type="entry name" value="His_kinase_dom"/>
</dbReference>
<dbReference type="GO" id="GO:0000155">
    <property type="term" value="F:phosphorelay sensor kinase activity"/>
    <property type="evidence" value="ECO:0007669"/>
    <property type="project" value="InterPro"/>
</dbReference>
<dbReference type="EMBL" id="CP055156">
    <property type="protein sequence ID" value="QNF34180.1"/>
    <property type="molecule type" value="Genomic_DNA"/>
</dbReference>
<keyword evidence="7" id="KW-0812">Transmembrane</keyword>
<dbReference type="PRINTS" id="PR00344">
    <property type="entry name" value="BCTRLSENSOR"/>
</dbReference>
<evidence type="ECO:0000256" key="1">
    <source>
        <dbReference type="ARBA" id="ARBA00000085"/>
    </source>
</evidence>
<keyword evidence="4" id="KW-0808">Transferase</keyword>
<dbReference type="SUPFAM" id="SSF47384">
    <property type="entry name" value="Homodimeric domain of signal transducing histidine kinase"/>
    <property type="match status" value="1"/>
</dbReference>
<organism evidence="9 10">
    <name type="scientific">Adhaeribacter swui</name>
    <dbReference type="NCBI Taxonomy" id="2086471"/>
    <lineage>
        <taxon>Bacteria</taxon>
        <taxon>Pseudomonadati</taxon>
        <taxon>Bacteroidota</taxon>
        <taxon>Cytophagia</taxon>
        <taxon>Cytophagales</taxon>
        <taxon>Hymenobacteraceae</taxon>
        <taxon>Adhaeribacter</taxon>
    </lineage>
</organism>
<evidence type="ECO:0000259" key="8">
    <source>
        <dbReference type="PROSITE" id="PS50109"/>
    </source>
</evidence>
<dbReference type="Pfam" id="PF00512">
    <property type="entry name" value="HisKA"/>
    <property type="match status" value="1"/>
</dbReference>
<name>A0A7G7GAJ6_9BACT</name>
<dbReference type="Gene3D" id="1.20.5.1700">
    <property type="match status" value="1"/>
</dbReference>
<dbReference type="InterPro" id="IPR036890">
    <property type="entry name" value="HATPase_C_sf"/>
</dbReference>
<comment type="catalytic activity">
    <reaction evidence="1">
        <text>ATP + protein L-histidine = ADP + protein N-phospho-L-histidine.</text>
        <dbReference type="EC" id="2.7.13.3"/>
    </reaction>
</comment>
<protein>
    <recommendedName>
        <fullName evidence="2">histidine kinase</fullName>
        <ecNumber evidence="2">2.7.13.3</ecNumber>
    </recommendedName>
</protein>
<feature type="domain" description="Histidine kinase" evidence="8">
    <location>
        <begin position="292"/>
        <end position="504"/>
    </location>
</feature>
<dbReference type="InterPro" id="IPR004358">
    <property type="entry name" value="Sig_transdc_His_kin-like_C"/>
</dbReference>
<keyword evidence="7" id="KW-0472">Membrane</keyword>
<keyword evidence="7" id="KW-1133">Transmembrane helix</keyword>
<dbReference type="AlphaFoldDB" id="A0A7G7GAJ6"/>
<evidence type="ECO:0000256" key="7">
    <source>
        <dbReference type="SAM" id="Phobius"/>
    </source>
</evidence>
<dbReference type="SMART" id="SM00388">
    <property type="entry name" value="HisKA"/>
    <property type="match status" value="1"/>
</dbReference>
<dbReference type="CDD" id="cd00082">
    <property type="entry name" value="HisKA"/>
    <property type="match status" value="1"/>
</dbReference>
<evidence type="ECO:0000256" key="3">
    <source>
        <dbReference type="ARBA" id="ARBA00022553"/>
    </source>
</evidence>